<keyword evidence="1" id="KW-0732">Signal</keyword>
<accession>A0AA40K118</accession>
<feature type="chain" id="PRO_5041279882" description="Secreted protein" evidence="1">
    <location>
        <begin position="28"/>
        <end position="94"/>
    </location>
</feature>
<evidence type="ECO:0000313" key="3">
    <source>
        <dbReference type="Proteomes" id="UP001172159"/>
    </source>
</evidence>
<comment type="caution">
    <text evidence="2">The sequence shown here is derived from an EMBL/GenBank/DDBJ whole genome shotgun (WGS) entry which is preliminary data.</text>
</comment>
<evidence type="ECO:0000256" key="1">
    <source>
        <dbReference type="SAM" id="SignalP"/>
    </source>
</evidence>
<gene>
    <name evidence="2" type="ORF">B0T21DRAFT_359870</name>
</gene>
<dbReference type="Proteomes" id="UP001172159">
    <property type="component" value="Unassembled WGS sequence"/>
</dbReference>
<protein>
    <recommendedName>
        <fullName evidence="4">Secreted protein</fullName>
    </recommendedName>
</protein>
<dbReference type="EMBL" id="JAUKTV010000003">
    <property type="protein sequence ID" value="KAK0741662.1"/>
    <property type="molecule type" value="Genomic_DNA"/>
</dbReference>
<keyword evidence="3" id="KW-1185">Reference proteome</keyword>
<reference evidence="2" key="1">
    <citation type="submission" date="2023-06" db="EMBL/GenBank/DDBJ databases">
        <title>Genome-scale phylogeny and comparative genomics of the fungal order Sordariales.</title>
        <authorList>
            <consortium name="Lawrence Berkeley National Laboratory"/>
            <person name="Hensen N."/>
            <person name="Bonometti L."/>
            <person name="Westerberg I."/>
            <person name="Brannstrom I.O."/>
            <person name="Guillou S."/>
            <person name="Cros-Aarteil S."/>
            <person name="Calhoun S."/>
            <person name="Haridas S."/>
            <person name="Kuo A."/>
            <person name="Mondo S."/>
            <person name="Pangilinan J."/>
            <person name="Riley R."/>
            <person name="Labutti K."/>
            <person name="Andreopoulos B."/>
            <person name="Lipzen A."/>
            <person name="Chen C."/>
            <person name="Yanf M."/>
            <person name="Daum C."/>
            <person name="Ng V."/>
            <person name="Clum A."/>
            <person name="Steindorff A."/>
            <person name="Ohm R."/>
            <person name="Martin F."/>
            <person name="Silar P."/>
            <person name="Natvig D."/>
            <person name="Lalanne C."/>
            <person name="Gautier V."/>
            <person name="Ament-Velasquez S.L."/>
            <person name="Kruys A."/>
            <person name="Hutchinson M.I."/>
            <person name="Powell A.J."/>
            <person name="Barry K."/>
            <person name="Miller A.N."/>
            <person name="Grigoriev I.V."/>
            <person name="Debuchy R."/>
            <person name="Gladieux P."/>
            <person name="Thoren M.H."/>
            <person name="Johannesson H."/>
        </authorList>
    </citation>
    <scope>NUCLEOTIDE SEQUENCE</scope>
    <source>
        <strain evidence="2">CBS 540.89</strain>
    </source>
</reference>
<proteinExistence type="predicted"/>
<feature type="signal peptide" evidence="1">
    <location>
        <begin position="1"/>
        <end position="27"/>
    </location>
</feature>
<organism evidence="2 3">
    <name type="scientific">Apiosordaria backusii</name>
    <dbReference type="NCBI Taxonomy" id="314023"/>
    <lineage>
        <taxon>Eukaryota</taxon>
        <taxon>Fungi</taxon>
        <taxon>Dikarya</taxon>
        <taxon>Ascomycota</taxon>
        <taxon>Pezizomycotina</taxon>
        <taxon>Sordariomycetes</taxon>
        <taxon>Sordariomycetidae</taxon>
        <taxon>Sordariales</taxon>
        <taxon>Lasiosphaeriaceae</taxon>
        <taxon>Apiosordaria</taxon>
    </lineage>
</organism>
<sequence length="94" mass="10573">MRSYIWVEMSWFLACCGVLFSTLDVEARAVRLSKSSGEAWRIRNVSRPSVLHEKSPNFGIQPHNQKALNPYTGPPGWLLLPEILAVSARPRPSP</sequence>
<evidence type="ECO:0008006" key="4">
    <source>
        <dbReference type="Google" id="ProtNLM"/>
    </source>
</evidence>
<name>A0AA40K118_9PEZI</name>
<dbReference type="AlphaFoldDB" id="A0AA40K118"/>
<evidence type="ECO:0000313" key="2">
    <source>
        <dbReference type="EMBL" id="KAK0741662.1"/>
    </source>
</evidence>